<accession>A0A8D9HET1</accession>
<reference evidence="1 2" key="1">
    <citation type="submission" date="2021-07" db="EMBL/GenBank/DDBJ databases">
        <authorList>
            <consortium name="Genoscope - CEA"/>
            <person name="William W."/>
        </authorList>
    </citation>
    <scope>NUCLEOTIDE SEQUENCE [LARGE SCALE GENOMIC DNA]</scope>
</reference>
<dbReference type="EMBL" id="LS974624">
    <property type="protein sequence ID" value="CAG7898153.1"/>
    <property type="molecule type" value="Genomic_DNA"/>
</dbReference>
<evidence type="ECO:0000313" key="2">
    <source>
        <dbReference type="Proteomes" id="UP000694005"/>
    </source>
</evidence>
<proteinExistence type="predicted"/>
<gene>
    <name evidence="1" type="ORF">BRAPAZ1V2_A08P18190.2</name>
</gene>
<dbReference type="Proteomes" id="UP000694005">
    <property type="component" value="Chromosome A08"/>
</dbReference>
<evidence type="ECO:0000313" key="1">
    <source>
        <dbReference type="EMBL" id="CAG7898153.1"/>
    </source>
</evidence>
<dbReference type="AlphaFoldDB" id="A0A8D9HET1"/>
<dbReference type="Gramene" id="A08p18190.2_BraZ1">
    <property type="protein sequence ID" value="A08p18190.2_BraZ1.CDS"/>
    <property type="gene ID" value="A08g18190.2_BraZ1"/>
</dbReference>
<protein>
    <submittedName>
        <fullName evidence="1">Uncharacterized protein</fullName>
    </submittedName>
</protein>
<organism evidence="1 2">
    <name type="scientific">Brassica campestris</name>
    <name type="common">Field mustard</name>
    <dbReference type="NCBI Taxonomy" id="3711"/>
    <lineage>
        <taxon>Eukaryota</taxon>
        <taxon>Viridiplantae</taxon>
        <taxon>Streptophyta</taxon>
        <taxon>Embryophyta</taxon>
        <taxon>Tracheophyta</taxon>
        <taxon>Spermatophyta</taxon>
        <taxon>Magnoliopsida</taxon>
        <taxon>eudicotyledons</taxon>
        <taxon>Gunneridae</taxon>
        <taxon>Pentapetalae</taxon>
        <taxon>rosids</taxon>
        <taxon>malvids</taxon>
        <taxon>Brassicales</taxon>
        <taxon>Brassicaceae</taxon>
        <taxon>Brassiceae</taxon>
        <taxon>Brassica</taxon>
    </lineage>
</organism>
<name>A0A8D9HET1_BRACM</name>
<sequence length="94" mass="10886">WRLTSGFLWRDRETAPPSWIYLSLRRWTVGGRTRRAAKRGSASIFEIDARHRSWTTDLSSEEEVRSEASKPEVMNLTKNAPKGEKCWSRAPLLP</sequence>
<feature type="non-terminal residue" evidence="1">
    <location>
        <position position="1"/>
    </location>
</feature>